<dbReference type="GO" id="GO:1902647">
    <property type="term" value="P:negative regulation of 1-phosphatidyl-1D-myo-inositol 4,5-bisphosphate biosynthetic process"/>
    <property type="evidence" value="ECO:0007669"/>
    <property type="project" value="UniProtKB-ARBA"/>
</dbReference>
<dbReference type="AlphaFoldDB" id="A0A507QMH3"/>
<dbReference type="GO" id="GO:0007009">
    <property type="term" value="P:plasma membrane organization"/>
    <property type="evidence" value="ECO:0007669"/>
    <property type="project" value="UniProtKB-ARBA"/>
</dbReference>
<sequence>MSVELDPPELGFKRPFNREICQVLHIENKNPDPVVFKVKTTAPKHYCVRPNSGRIEPGKHMDVQVLLQAMKQEPPYNAKCKDKFLVQSVAVTGDMEYSNVSAIFEKVSKASIQERKIRVNYLDADPNEVLEESAHANGVAASEEEPPSYSSLNGTVEETPASKASEKLIDTTSSTSPLDVSEKSKREPSSPLSASDASAASLKSPSMGPTPNADVEQLKAQLADAQAQIQKLKEKLSDQGLRQRKVGEDITSAPTQLQTQQAPPEAGVPVQFVASLCLISFLLAYFFF</sequence>
<evidence type="ECO:0000256" key="7">
    <source>
        <dbReference type="SAM" id="MobiDB-lite"/>
    </source>
</evidence>
<dbReference type="InterPro" id="IPR013783">
    <property type="entry name" value="Ig-like_fold"/>
</dbReference>
<comment type="subcellular location">
    <subcellularLocation>
        <location evidence="1">Endoplasmic reticulum membrane</location>
        <topology evidence="1">Single-pass type IV membrane protein</topology>
    </subcellularLocation>
</comment>
<dbReference type="InterPro" id="IPR016763">
    <property type="entry name" value="VAP"/>
</dbReference>
<evidence type="ECO:0000256" key="8">
    <source>
        <dbReference type="SAM" id="Phobius"/>
    </source>
</evidence>
<dbReference type="GO" id="GO:0035091">
    <property type="term" value="F:phosphatidylinositol binding"/>
    <property type="evidence" value="ECO:0007669"/>
    <property type="project" value="UniProtKB-ARBA"/>
</dbReference>
<evidence type="ECO:0000256" key="4">
    <source>
        <dbReference type="ARBA" id="ARBA00022989"/>
    </source>
</evidence>
<organism evidence="10 11">
    <name type="scientific">Monascus purpureus</name>
    <name type="common">Red mold</name>
    <name type="synonym">Monascus anka</name>
    <dbReference type="NCBI Taxonomy" id="5098"/>
    <lineage>
        <taxon>Eukaryota</taxon>
        <taxon>Fungi</taxon>
        <taxon>Dikarya</taxon>
        <taxon>Ascomycota</taxon>
        <taxon>Pezizomycotina</taxon>
        <taxon>Eurotiomycetes</taxon>
        <taxon>Eurotiomycetidae</taxon>
        <taxon>Eurotiales</taxon>
        <taxon>Aspergillaceae</taxon>
        <taxon>Monascus</taxon>
    </lineage>
</organism>
<comment type="caution">
    <text evidence="10">The sequence shown here is derived from an EMBL/GenBank/DDBJ whole genome shotgun (WGS) entry which is preliminary data.</text>
</comment>
<feature type="transmembrane region" description="Helical" evidence="8">
    <location>
        <begin position="268"/>
        <end position="287"/>
    </location>
</feature>
<dbReference type="GO" id="GO:0051685">
    <property type="term" value="P:maintenance of ER location"/>
    <property type="evidence" value="ECO:0007669"/>
    <property type="project" value="UniProtKB-ARBA"/>
</dbReference>
<dbReference type="GO" id="GO:0033149">
    <property type="term" value="F:FFAT motif binding"/>
    <property type="evidence" value="ECO:0007669"/>
    <property type="project" value="TreeGrafter"/>
</dbReference>
<keyword evidence="4 8" id="KW-1133">Transmembrane helix</keyword>
<feature type="coiled-coil region" evidence="6">
    <location>
        <begin position="215"/>
        <end position="242"/>
    </location>
</feature>
<keyword evidence="6" id="KW-0175">Coiled coil</keyword>
<feature type="compositionally biased region" description="Low complexity" evidence="7">
    <location>
        <begin position="189"/>
        <end position="206"/>
    </location>
</feature>
<dbReference type="GO" id="GO:0160219">
    <property type="term" value="C:cortical endoplasmic reticulum membrane"/>
    <property type="evidence" value="ECO:0007669"/>
    <property type="project" value="UniProtKB-ARBA"/>
</dbReference>
<dbReference type="PANTHER" id="PTHR10809">
    <property type="entry name" value="VESICLE-ASSOCIATED MEMBRANE PROTEIN-ASSOCIATED PROTEIN"/>
    <property type="match status" value="1"/>
</dbReference>
<keyword evidence="5 8" id="KW-0472">Membrane</keyword>
<dbReference type="GO" id="GO:0140506">
    <property type="term" value="F:endoplasmic reticulum-autophagosome adaptor activity"/>
    <property type="evidence" value="ECO:0007669"/>
    <property type="project" value="UniProtKB-ARBA"/>
</dbReference>
<evidence type="ECO:0000256" key="3">
    <source>
        <dbReference type="ARBA" id="ARBA00022692"/>
    </source>
</evidence>
<dbReference type="PANTHER" id="PTHR10809:SF6">
    <property type="entry name" value="AT11025P-RELATED"/>
    <property type="match status" value="1"/>
</dbReference>
<dbReference type="GO" id="GO:0160214">
    <property type="term" value="F:endoplasmic reticulum-plasma membrane adaptor activity"/>
    <property type="evidence" value="ECO:0007669"/>
    <property type="project" value="UniProtKB-ARBA"/>
</dbReference>
<dbReference type="STRING" id="5098.A0A507QMH3"/>
<dbReference type="Gene3D" id="2.60.40.10">
    <property type="entry name" value="Immunoglobulins"/>
    <property type="match status" value="1"/>
</dbReference>
<keyword evidence="11" id="KW-1185">Reference proteome</keyword>
<dbReference type="PROSITE" id="PS50202">
    <property type="entry name" value="MSP"/>
    <property type="match status" value="1"/>
</dbReference>
<evidence type="ECO:0000259" key="9">
    <source>
        <dbReference type="PROSITE" id="PS50202"/>
    </source>
</evidence>
<dbReference type="PIRSF" id="PIRSF019693">
    <property type="entry name" value="VAMP-associated"/>
    <property type="match status" value="1"/>
</dbReference>
<evidence type="ECO:0000313" key="10">
    <source>
        <dbReference type="EMBL" id="TQB69706.1"/>
    </source>
</evidence>
<name>A0A507QMH3_MONPU</name>
<evidence type="ECO:0000256" key="1">
    <source>
        <dbReference type="ARBA" id="ARBA00004163"/>
    </source>
</evidence>
<accession>A0A507QMH3</accession>
<dbReference type="OrthoDB" id="264603at2759"/>
<reference evidence="10 11" key="1">
    <citation type="submission" date="2019-06" db="EMBL/GenBank/DDBJ databases">
        <title>Wine fermentation using esterase from Monascus purpureus.</title>
        <authorList>
            <person name="Geng C."/>
            <person name="Zhang Y."/>
        </authorList>
    </citation>
    <scope>NUCLEOTIDE SEQUENCE [LARGE SCALE GENOMIC DNA]</scope>
    <source>
        <strain evidence="10">HQ1</strain>
    </source>
</reference>
<comment type="similarity">
    <text evidence="2">Belongs to the VAMP-associated protein (VAP) (TC 9.B.17) family.</text>
</comment>
<evidence type="ECO:0000313" key="11">
    <source>
        <dbReference type="Proteomes" id="UP000319663"/>
    </source>
</evidence>
<evidence type="ECO:0000256" key="2">
    <source>
        <dbReference type="ARBA" id="ARBA00008932"/>
    </source>
</evidence>
<dbReference type="Proteomes" id="UP000319663">
    <property type="component" value="Unassembled WGS sequence"/>
</dbReference>
<dbReference type="GO" id="GO:0090158">
    <property type="term" value="P:endoplasmic reticulum membrane organization"/>
    <property type="evidence" value="ECO:0007669"/>
    <property type="project" value="TreeGrafter"/>
</dbReference>
<dbReference type="InterPro" id="IPR008962">
    <property type="entry name" value="PapD-like_sf"/>
</dbReference>
<dbReference type="Pfam" id="PF00635">
    <property type="entry name" value="Motile_Sperm"/>
    <property type="match status" value="1"/>
</dbReference>
<protein>
    <submittedName>
        <fullName evidence="10">Phosphatidylinositol-binding protein scs2</fullName>
    </submittedName>
</protein>
<dbReference type="GO" id="GO:0001786">
    <property type="term" value="F:phosphatidylserine binding"/>
    <property type="evidence" value="ECO:0007669"/>
    <property type="project" value="UniProtKB-ARBA"/>
</dbReference>
<dbReference type="SUPFAM" id="SSF49354">
    <property type="entry name" value="PapD-like"/>
    <property type="match status" value="1"/>
</dbReference>
<dbReference type="GO" id="GO:0061709">
    <property type="term" value="P:reticulophagy"/>
    <property type="evidence" value="ECO:0007669"/>
    <property type="project" value="UniProtKB-ARBA"/>
</dbReference>
<feature type="region of interest" description="Disordered" evidence="7">
    <location>
        <begin position="135"/>
        <end position="213"/>
    </location>
</feature>
<proteinExistence type="inferred from homology"/>
<gene>
    <name evidence="10" type="primary">SCS2</name>
    <name evidence="10" type="ORF">MPDQ_001524</name>
</gene>
<dbReference type="GO" id="GO:0005886">
    <property type="term" value="C:plasma membrane"/>
    <property type="evidence" value="ECO:0007669"/>
    <property type="project" value="TreeGrafter"/>
</dbReference>
<evidence type="ECO:0000256" key="6">
    <source>
        <dbReference type="SAM" id="Coils"/>
    </source>
</evidence>
<evidence type="ECO:0000256" key="5">
    <source>
        <dbReference type="ARBA" id="ARBA00023136"/>
    </source>
</evidence>
<dbReference type="InterPro" id="IPR000535">
    <property type="entry name" value="MSP_dom"/>
</dbReference>
<dbReference type="EMBL" id="VIFY01000140">
    <property type="protein sequence ID" value="TQB69706.1"/>
    <property type="molecule type" value="Genomic_DNA"/>
</dbReference>
<keyword evidence="3 8" id="KW-0812">Transmembrane</keyword>
<dbReference type="FunFam" id="2.60.40.10:FF:000813">
    <property type="entry name" value="Vesicle-associated protein 1-1"/>
    <property type="match status" value="1"/>
</dbReference>
<dbReference type="GO" id="GO:0061817">
    <property type="term" value="P:endoplasmic reticulum-plasma membrane tethering"/>
    <property type="evidence" value="ECO:0007669"/>
    <property type="project" value="UniProtKB-ARBA"/>
</dbReference>
<feature type="domain" description="MSP" evidence="9">
    <location>
        <begin position="2"/>
        <end position="122"/>
    </location>
</feature>